<comment type="caution">
    <text evidence="7">The sequence shown here is derived from an EMBL/GenBank/DDBJ whole genome shotgun (WGS) entry which is preliminary data.</text>
</comment>
<evidence type="ECO:0000256" key="2">
    <source>
        <dbReference type="ARBA" id="ARBA00022741"/>
    </source>
</evidence>
<dbReference type="PANTHER" id="PTHR41299:SF1">
    <property type="entry name" value="THIAMINE PYROPHOSPHOKINASE"/>
    <property type="match status" value="1"/>
</dbReference>
<evidence type="ECO:0000256" key="5">
    <source>
        <dbReference type="NCBIfam" id="TIGR01378"/>
    </source>
</evidence>
<dbReference type="InterPro" id="IPR053149">
    <property type="entry name" value="TPK"/>
</dbReference>
<dbReference type="Pfam" id="PF04265">
    <property type="entry name" value="TPK_B1_binding"/>
    <property type="match status" value="1"/>
</dbReference>
<dbReference type="EC" id="2.7.6.2" evidence="5"/>
<keyword evidence="2" id="KW-0547">Nucleotide-binding</keyword>
<dbReference type="Proteomes" id="UP000713904">
    <property type="component" value="Unassembled WGS sequence"/>
</dbReference>
<keyword evidence="8" id="KW-1185">Reference proteome</keyword>
<evidence type="ECO:0000313" key="8">
    <source>
        <dbReference type="Proteomes" id="UP000713904"/>
    </source>
</evidence>
<evidence type="ECO:0000313" key="7">
    <source>
        <dbReference type="EMBL" id="MBC2575651.1"/>
    </source>
</evidence>
<dbReference type="InterPro" id="IPR006282">
    <property type="entry name" value="Thi_PPkinase"/>
</dbReference>
<dbReference type="EMBL" id="JABGBW010000001">
    <property type="protein sequence ID" value="MBC2575651.1"/>
    <property type="molecule type" value="Genomic_DNA"/>
</dbReference>
<dbReference type="PANTHER" id="PTHR41299">
    <property type="entry name" value="THIAMINE PYROPHOSPHOKINASE"/>
    <property type="match status" value="1"/>
</dbReference>
<accession>A0ABR6TKY3</accession>
<dbReference type="CDD" id="cd07995">
    <property type="entry name" value="TPK"/>
    <property type="match status" value="1"/>
</dbReference>
<dbReference type="Gene3D" id="3.40.50.10240">
    <property type="entry name" value="Thiamin pyrophosphokinase, catalytic domain"/>
    <property type="match status" value="1"/>
</dbReference>
<dbReference type="InterPro" id="IPR007373">
    <property type="entry name" value="Thiamin_PyroPKinase_B1-bd"/>
</dbReference>
<evidence type="ECO:0000256" key="3">
    <source>
        <dbReference type="ARBA" id="ARBA00022777"/>
    </source>
</evidence>
<evidence type="ECO:0000259" key="6">
    <source>
        <dbReference type="SMART" id="SM00983"/>
    </source>
</evidence>
<dbReference type="SMART" id="SM00983">
    <property type="entry name" value="TPK_B1_binding"/>
    <property type="match status" value="1"/>
</dbReference>
<dbReference type="SUPFAM" id="SSF63862">
    <property type="entry name" value="Thiamin pyrophosphokinase, substrate-binding domain"/>
    <property type="match status" value="1"/>
</dbReference>
<dbReference type="GO" id="GO:0004788">
    <property type="term" value="F:thiamine diphosphokinase activity"/>
    <property type="evidence" value="ECO:0007669"/>
    <property type="project" value="UniProtKB-EC"/>
</dbReference>
<keyword evidence="3" id="KW-0418">Kinase</keyword>
<keyword evidence="1 7" id="KW-0808">Transferase</keyword>
<reference evidence="7 8" key="1">
    <citation type="submission" date="2020-05" db="EMBL/GenBank/DDBJ databases">
        <title>Draft genome of xy-202 and genomic insight in genome of the genus Peptostreptococcus.</title>
        <authorList>
            <person name="Zhang Z."/>
        </authorList>
    </citation>
    <scope>NUCLEOTIDE SEQUENCE [LARGE SCALE GENOMIC DNA]</scope>
    <source>
        <strain evidence="7 8">DSM 27025</strain>
    </source>
</reference>
<organism evidence="7 8">
    <name type="scientific">Peptostreptococcus canis</name>
    <dbReference type="NCBI Taxonomy" id="1159213"/>
    <lineage>
        <taxon>Bacteria</taxon>
        <taxon>Bacillati</taxon>
        <taxon>Bacillota</taxon>
        <taxon>Clostridia</taxon>
        <taxon>Peptostreptococcales</taxon>
        <taxon>Peptostreptococcaceae</taxon>
        <taxon>Peptostreptococcus</taxon>
    </lineage>
</organism>
<dbReference type="InterPro" id="IPR007371">
    <property type="entry name" value="TPK_catalytic"/>
</dbReference>
<name>A0ABR6TKY3_9FIRM</name>
<keyword evidence="4" id="KW-0067">ATP-binding</keyword>
<dbReference type="NCBIfam" id="TIGR01378">
    <property type="entry name" value="thi_PPkinase"/>
    <property type="match status" value="1"/>
</dbReference>
<feature type="domain" description="Thiamin pyrophosphokinase thiamin-binding" evidence="6">
    <location>
        <begin position="147"/>
        <end position="212"/>
    </location>
</feature>
<sequence>MSSEKSACIILNGDIDDYKSLKFYMKNNNYNDIIAVDGGANHLYEIGIIPDYIIGDLDSIDDKTKKYYEEKNVIFSKFPSKKDETDAELAILKAINNGNLNIDIFAGLGGRIDHELANIQLLYFVLKRGANARILTESVEIYIIENGDLTINGKTGDIISVLPLKGDAKGVTLKNLEYPLNEFDFEYSITRGISNVMLNDHCYIEVKDGSIVVIKVKK</sequence>
<evidence type="ECO:0000256" key="1">
    <source>
        <dbReference type="ARBA" id="ARBA00022679"/>
    </source>
</evidence>
<gene>
    <name evidence="7" type="ORF">HLB29_03030</name>
</gene>
<proteinExistence type="predicted"/>
<dbReference type="Pfam" id="PF04263">
    <property type="entry name" value="TPK_catalytic"/>
    <property type="match status" value="1"/>
</dbReference>
<dbReference type="SUPFAM" id="SSF63999">
    <property type="entry name" value="Thiamin pyrophosphokinase, catalytic domain"/>
    <property type="match status" value="1"/>
</dbReference>
<dbReference type="InterPro" id="IPR036759">
    <property type="entry name" value="TPK_catalytic_sf"/>
</dbReference>
<evidence type="ECO:0000256" key="4">
    <source>
        <dbReference type="ARBA" id="ARBA00022840"/>
    </source>
</evidence>
<dbReference type="InterPro" id="IPR036371">
    <property type="entry name" value="TPK_B1-bd_sf"/>
</dbReference>
<protein>
    <recommendedName>
        <fullName evidence="5">Thiamine diphosphokinase</fullName>
        <ecNumber evidence="5">2.7.6.2</ecNumber>
    </recommendedName>
</protein>